<name>A0A6S7BVT8_9BURK</name>
<dbReference type="Gene3D" id="3.90.550.10">
    <property type="entry name" value="Spore Coat Polysaccharide Biosynthesis Protein SpsA, Chain A"/>
    <property type="match status" value="1"/>
</dbReference>
<evidence type="ECO:0000256" key="3">
    <source>
        <dbReference type="ARBA" id="ARBA00022679"/>
    </source>
</evidence>
<feature type="transmembrane region" description="Helical" evidence="4">
    <location>
        <begin position="330"/>
        <end position="350"/>
    </location>
</feature>
<keyword evidence="2" id="KW-0328">Glycosyltransferase</keyword>
<evidence type="ECO:0000313" key="7">
    <source>
        <dbReference type="Proteomes" id="UP000494115"/>
    </source>
</evidence>
<comment type="similarity">
    <text evidence="1">Belongs to the glycosyltransferase 2 family.</text>
</comment>
<dbReference type="Pfam" id="PF00535">
    <property type="entry name" value="Glycos_transf_2"/>
    <property type="match status" value="1"/>
</dbReference>
<feature type="domain" description="Glycosyltransferase 2-like" evidence="5">
    <location>
        <begin position="44"/>
        <end position="167"/>
    </location>
</feature>
<organism evidence="6 7">
    <name type="scientific">Pararobbsia alpina</name>
    <dbReference type="NCBI Taxonomy" id="621374"/>
    <lineage>
        <taxon>Bacteria</taxon>
        <taxon>Pseudomonadati</taxon>
        <taxon>Pseudomonadota</taxon>
        <taxon>Betaproteobacteria</taxon>
        <taxon>Burkholderiales</taxon>
        <taxon>Burkholderiaceae</taxon>
        <taxon>Pararobbsia</taxon>
    </lineage>
</organism>
<gene>
    <name evidence="6" type="ORF">LMG28138_04897</name>
</gene>
<sequence length="363" mass="39933">MTRYRVQWNAAAETQEDTACEASPSGAGPAVEPACSVNPDLAISVVVPTYRRPELLMRCLGCLLLQTFDASRYEIIVCDDGPDDDTRKAVHELARLHAEAGPLIRYLAITATQGPAAARNAGWRIASAPLVAFTDDDTEPAAQWLSEGIAAFDGSAGAVVGHIDVPLPPRPTDYELDASGLARAEFATANVFVERAALIRTRGFDERFTSAWREDSDLQFALLAAGIPIGRAERAVVRHPVRPARWGVSLSQQRKSQFDALLFKKYPTQFCSHISAHAPHFYYAVLLAAMSALIAAFAGHFTLAACATLIWAALTLTFCFRRLAGTSRTVIHVLEMLWTSMWIPFLSIYWRCYGALKFRVWFP</sequence>
<dbReference type="InterPro" id="IPR001173">
    <property type="entry name" value="Glyco_trans_2-like"/>
</dbReference>
<evidence type="ECO:0000256" key="4">
    <source>
        <dbReference type="SAM" id="Phobius"/>
    </source>
</evidence>
<evidence type="ECO:0000313" key="6">
    <source>
        <dbReference type="EMBL" id="CAB3800687.1"/>
    </source>
</evidence>
<keyword evidence="4" id="KW-0472">Membrane</keyword>
<dbReference type="RefSeq" id="WP_175107513.1">
    <property type="nucleotide sequence ID" value="NZ_CADIKM010000039.1"/>
</dbReference>
<keyword evidence="4" id="KW-0812">Transmembrane</keyword>
<dbReference type="Proteomes" id="UP000494115">
    <property type="component" value="Unassembled WGS sequence"/>
</dbReference>
<dbReference type="GO" id="GO:0016757">
    <property type="term" value="F:glycosyltransferase activity"/>
    <property type="evidence" value="ECO:0007669"/>
    <property type="project" value="UniProtKB-KW"/>
</dbReference>
<dbReference type="PANTHER" id="PTHR43179:SF12">
    <property type="entry name" value="GALACTOFURANOSYLTRANSFERASE GLFT2"/>
    <property type="match status" value="1"/>
</dbReference>
<protein>
    <recommendedName>
        <fullName evidence="5">Glycosyltransferase 2-like domain-containing protein</fullName>
    </recommendedName>
</protein>
<evidence type="ECO:0000256" key="1">
    <source>
        <dbReference type="ARBA" id="ARBA00006739"/>
    </source>
</evidence>
<evidence type="ECO:0000259" key="5">
    <source>
        <dbReference type="Pfam" id="PF00535"/>
    </source>
</evidence>
<accession>A0A6S7BVT8</accession>
<evidence type="ECO:0000256" key="2">
    <source>
        <dbReference type="ARBA" id="ARBA00022676"/>
    </source>
</evidence>
<dbReference type="PANTHER" id="PTHR43179">
    <property type="entry name" value="RHAMNOSYLTRANSFERASE WBBL"/>
    <property type="match status" value="1"/>
</dbReference>
<keyword evidence="7" id="KW-1185">Reference proteome</keyword>
<keyword evidence="4" id="KW-1133">Transmembrane helix</keyword>
<dbReference type="SUPFAM" id="SSF53448">
    <property type="entry name" value="Nucleotide-diphospho-sugar transferases"/>
    <property type="match status" value="1"/>
</dbReference>
<dbReference type="EMBL" id="CADIKM010000039">
    <property type="protein sequence ID" value="CAB3800687.1"/>
    <property type="molecule type" value="Genomic_DNA"/>
</dbReference>
<reference evidence="6 7" key="1">
    <citation type="submission" date="2020-04" db="EMBL/GenBank/DDBJ databases">
        <authorList>
            <person name="De Canck E."/>
        </authorList>
    </citation>
    <scope>NUCLEOTIDE SEQUENCE [LARGE SCALE GENOMIC DNA]</scope>
    <source>
        <strain evidence="6 7">LMG 28138</strain>
    </source>
</reference>
<proteinExistence type="inferred from homology"/>
<keyword evidence="3" id="KW-0808">Transferase</keyword>
<dbReference type="AlphaFoldDB" id="A0A6S7BVT8"/>
<dbReference type="InterPro" id="IPR029044">
    <property type="entry name" value="Nucleotide-diphossugar_trans"/>
</dbReference>
<dbReference type="CDD" id="cd00761">
    <property type="entry name" value="Glyco_tranf_GTA_type"/>
    <property type="match status" value="1"/>
</dbReference>